<dbReference type="Proteomes" id="UP000000214">
    <property type="component" value="Chromosome"/>
</dbReference>
<protein>
    <submittedName>
        <fullName evidence="1">Uncharacterized protein</fullName>
    </submittedName>
</protein>
<dbReference type="PATRIC" id="fig|1171373.8.peg.1716"/>
<dbReference type="EMBL" id="CP003493">
    <property type="protein sequence ID" value="AFV89540.1"/>
    <property type="molecule type" value="Genomic_DNA"/>
</dbReference>
<reference evidence="1 2" key="1">
    <citation type="journal article" date="2012" name="BMC Genomics">
        <title>The genome sequence of Propionibacterium acidipropionici provides insights into its biotechnological and industrial potential.</title>
        <authorList>
            <person name="Parizzi L.P."/>
            <person name="Grassi M.C."/>
            <person name="Llerena L.A."/>
            <person name="Carazzolle M.F."/>
            <person name="Queiroz V.L."/>
            <person name="Lunardi I."/>
            <person name="Zeidler A.F."/>
            <person name="Teixeira P.J."/>
            <person name="Mieczkowski P."/>
            <person name="Rincones J."/>
            <person name="Pereira G.A."/>
        </authorList>
    </citation>
    <scope>NUCLEOTIDE SEQUENCE [LARGE SCALE GENOMIC DNA]</scope>
    <source>
        <strain evidence="2">ATCC 4875 / DSM 20272 / JCM 6432 / NBRC 12425 / NCIMB 8070</strain>
    </source>
</reference>
<accession>K7SJR6</accession>
<proteinExistence type="predicted"/>
<gene>
    <name evidence="1" type="ordered locus">PACID_17350</name>
</gene>
<evidence type="ECO:0000313" key="2">
    <source>
        <dbReference type="Proteomes" id="UP000000214"/>
    </source>
</evidence>
<dbReference type="HOGENOM" id="CLU_3347186_0_0_11"/>
<dbReference type="KEGG" id="pbo:PACID_17350"/>
<name>K7SJR6_ACIA4</name>
<evidence type="ECO:0000313" key="1">
    <source>
        <dbReference type="EMBL" id="AFV89540.1"/>
    </source>
</evidence>
<dbReference type="AlphaFoldDB" id="K7SJR6"/>
<organism evidence="1 2">
    <name type="scientific">Acidipropionibacterium acidipropionici (strain ATCC 4875 / DSM 20272 / JCM 6432 / NBRC 12425 / NCIMB 8070 / 4)</name>
    <name type="common">Propionibacterium acidipropionici</name>
    <dbReference type="NCBI Taxonomy" id="1171373"/>
    <lineage>
        <taxon>Bacteria</taxon>
        <taxon>Bacillati</taxon>
        <taxon>Actinomycetota</taxon>
        <taxon>Actinomycetes</taxon>
        <taxon>Propionibacteriales</taxon>
        <taxon>Propionibacteriaceae</taxon>
        <taxon>Acidipropionibacterium</taxon>
    </lineage>
</organism>
<sequence>MLFPKYLTQSTDRYIHCLLRTVTYFHQIEPRHTVNYS</sequence>